<organism evidence="2 3">
    <name type="scientific">Scylla paramamosain</name>
    <name type="common">Mud crab</name>
    <dbReference type="NCBI Taxonomy" id="85552"/>
    <lineage>
        <taxon>Eukaryota</taxon>
        <taxon>Metazoa</taxon>
        <taxon>Ecdysozoa</taxon>
        <taxon>Arthropoda</taxon>
        <taxon>Crustacea</taxon>
        <taxon>Multicrustacea</taxon>
        <taxon>Malacostraca</taxon>
        <taxon>Eumalacostraca</taxon>
        <taxon>Eucarida</taxon>
        <taxon>Decapoda</taxon>
        <taxon>Pleocyemata</taxon>
        <taxon>Brachyura</taxon>
        <taxon>Eubrachyura</taxon>
        <taxon>Portunoidea</taxon>
        <taxon>Portunidae</taxon>
        <taxon>Portuninae</taxon>
        <taxon>Scylla</taxon>
    </lineage>
</organism>
<proteinExistence type="predicted"/>
<protein>
    <submittedName>
        <fullName evidence="2">Uncharacterized protein</fullName>
    </submittedName>
</protein>
<comment type="caution">
    <text evidence="2">The sequence shown here is derived from an EMBL/GenBank/DDBJ whole genome shotgun (WGS) entry which is preliminary data.</text>
</comment>
<name>A0AAW0UHP4_SCYPA</name>
<dbReference type="AlphaFoldDB" id="A0AAW0UHP4"/>
<accession>A0AAW0UHP4</accession>
<keyword evidence="3" id="KW-1185">Reference proteome</keyword>
<reference evidence="2 3" key="1">
    <citation type="submission" date="2023-03" db="EMBL/GenBank/DDBJ databases">
        <title>High-quality genome of Scylla paramamosain provides insights in environmental adaptation.</title>
        <authorList>
            <person name="Zhang L."/>
        </authorList>
    </citation>
    <scope>NUCLEOTIDE SEQUENCE [LARGE SCALE GENOMIC DNA]</scope>
    <source>
        <strain evidence="2">LZ_2023a</strain>
        <tissue evidence="2">Muscle</tissue>
    </source>
</reference>
<evidence type="ECO:0000256" key="1">
    <source>
        <dbReference type="SAM" id="MobiDB-lite"/>
    </source>
</evidence>
<dbReference type="EMBL" id="JARAKH010000012">
    <property type="protein sequence ID" value="KAK8398466.1"/>
    <property type="molecule type" value="Genomic_DNA"/>
</dbReference>
<evidence type="ECO:0000313" key="2">
    <source>
        <dbReference type="EMBL" id="KAK8398466.1"/>
    </source>
</evidence>
<dbReference type="Proteomes" id="UP001487740">
    <property type="component" value="Unassembled WGS sequence"/>
</dbReference>
<gene>
    <name evidence="2" type="ORF">O3P69_003963</name>
</gene>
<feature type="region of interest" description="Disordered" evidence="1">
    <location>
        <begin position="1"/>
        <end position="32"/>
    </location>
</feature>
<sequence length="96" mass="10362">MERRKGADQGAFLSRRSTPAPPRLLQQCSRGRGGAVACVVKEAPTTEEKETGRLGSKTLLGTEEGKATWTLKVVELVEGYGVRWSASPRPPLSNLP</sequence>
<evidence type="ECO:0000313" key="3">
    <source>
        <dbReference type="Proteomes" id="UP001487740"/>
    </source>
</evidence>